<dbReference type="GO" id="GO:0005643">
    <property type="term" value="C:nuclear pore"/>
    <property type="evidence" value="ECO:0007669"/>
    <property type="project" value="TreeGrafter"/>
</dbReference>
<dbReference type="PROSITE" id="PS50082">
    <property type="entry name" value="WD_REPEATS_2"/>
    <property type="match status" value="1"/>
</dbReference>
<keyword evidence="3" id="KW-0539">Nucleus</keyword>
<gene>
    <name evidence="9" type="ORF">B0T16DRAFT_315324</name>
</gene>
<evidence type="ECO:0000256" key="5">
    <source>
        <dbReference type="SAM" id="MobiDB-lite"/>
    </source>
</evidence>
<dbReference type="InterPro" id="IPR048884">
    <property type="entry name" value="Nup120_helical"/>
</dbReference>
<proteinExistence type="predicted"/>
<dbReference type="PANTHER" id="PTHR21286:SF0">
    <property type="entry name" value="NUCLEAR PORE COMPLEX PROTEIN NUP160"/>
    <property type="match status" value="1"/>
</dbReference>
<comment type="caution">
    <text evidence="9">The sequence shown here is derived from an EMBL/GenBank/DDBJ whole genome shotgun (WGS) entry which is preliminary data.</text>
</comment>
<keyword evidence="4" id="KW-0853">WD repeat</keyword>
<feature type="domain" description="Nucleoporin nup120-like HEAT repeat" evidence="8">
    <location>
        <begin position="840"/>
        <end position="1010"/>
    </location>
</feature>
<sequence>MSTRDFEILYKEARLNLEPPSASSVVQIRVAPQSSSSRSNSARPSSNPADDEKAYRAGNLATASSVYYRKHHSSPRGILWRVLENDTVLSLRAADVCKQEKDADAPLILNLRFPSPIRAPCIGFADPEGHDALCVFVVDQANQLYSITLRPDHFRKRLTNDGGVLGDAVKVWSPPGFGFKYPHRLAVVNSDQLIVTMHDGGILRFDRNWSHDATEGTLWKETIYNVAGWGQSLRGLVSFSRGSTIRHDKINMETTAATSTAVTSMDTDFSFLFTACLDHRMRIWDVRSGQILYTGDILNLKRDPQEDSRWTIEPFQNNLIRIVEGSPGQCLVVTYSPIGAGEFKIWKVKANDQGSIHVVDCFPTTPLVPASPSSLDVWTLADFGVARQGEEPELWTMWKNNNTYRVQKLLLHPHNNSPFGDGWKGVSVDNAVPAVQASGPCDPIDSTEKWLGLIFFPGRFSRATLETALAMYEKGLGTYKEASSKAGKNIAEAMCSVLGSTTTLDRNSSGGMDYEQFRGTSETQWMRFWRLLLELDKQRGEALSLVLDPEDGMIWVVCADCAAAVRQCSDMDRIYHNIHAPEKKHEDVAALVSAGLTFVDSFSDSITQLSKAALWAELYEDSAQSEEDRMQQFYDKAGFWRQITDEDAAQVVETLGQSFRIVTPRLYEDLFDLVTSASEANSQELREPFTGLGKKVVVRAVQETIELHWQILFSQLLLLVHMEFEVENEEEVLHSRFDVGAVYKRLVEALRKLDYLKWMIKTELSIPVPKATRSSTVSGSASPTTKRGNEETYAVTVLEGVLGHLLGLPESNMSLLSSITDLVLDLCAPDSSTVLHVWLVQCWLLKRDRPDLALELSPFADQDSFSTYIQGRIFLALRDYDAAAVYFRKASIGLSISSKNPERHSAGLLDDTEWNLLYSGLASYYAHIVSLYDRQKAYSYVVEFSRLALQFVQTASPDAAPLIKAEMLSRLFAASAATSHFDVAHTALLSMDDESMQRSYLRRLVEKMCEGGQNAELINLPFSGLQTKVDDILLEKCKAVKDIVSGVPYHQILYAWRISHNDYRGGAAILLDRLQKLRLAGEGDRVGTDDALDTQVTRQYLLLINALSCVPSKEAYILEDVPVSEVEKPKQDGGEASDDLEDHIGDLAEILDAGMKVHHSGKLDEDEQALVGRMAQFSARSHHSGQPRKFLTLVDVRKQYQQELDRIVAIQNNQFGFTAEDDFMELVA</sequence>
<dbReference type="Pfam" id="PF21486">
    <property type="entry name" value="NUP120_helical"/>
    <property type="match status" value="1"/>
</dbReference>
<evidence type="ECO:0000256" key="3">
    <source>
        <dbReference type="ARBA" id="ARBA00023242"/>
    </source>
</evidence>
<evidence type="ECO:0000259" key="7">
    <source>
        <dbReference type="Pfam" id="PF21486"/>
    </source>
</evidence>
<dbReference type="PANTHER" id="PTHR21286">
    <property type="entry name" value="NUCLEAR PORE COMPLEX PROTEIN NUP160"/>
    <property type="match status" value="1"/>
</dbReference>
<comment type="subcellular location">
    <subcellularLocation>
        <location evidence="1">Nucleus</location>
    </subcellularLocation>
</comment>
<dbReference type="EMBL" id="JAULSV010000001">
    <property type="protein sequence ID" value="KAK0656087.1"/>
    <property type="molecule type" value="Genomic_DNA"/>
</dbReference>
<dbReference type="AlphaFoldDB" id="A0AA39YP12"/>
<dbReference type="SUPFAM" id="SSF50998">
    <property type="entry name" value="Quinoprotein alcohol dehydrogenase-like"/>
    <property type="match status" value="1"/>
</dbReference>
<feature type="domain" description="Nucleoporin Nup120/160 beta-propeller" evidence="6">
    <location>
        <begin position="76"/>
        <end position="571"/>
    </location>
</feature>
<keyword evidence="10" id="KW-1185">Reference proteome</keyword>
<dbReference type="Proteomes" id="UP001174936">
    <property type="component" value="Unassembled WGS sequence"/>
</dbReference>
<accession>A0AA39YP12</accession>
<dbReference type="InterPro" id="IPR059141">
    <property type="entry name" value="Beta-prop_Nup120_160"/>
</dbReference>
<organism evidence="9 10">
    <name type="scientific">Cercophora newfieldiana</name>
    <dbReference type="NCBI Taxonomy" id="92897"/>
    <lineage>
        <taxon>Eukaryota</taxon>
        <taxon>Fungi</taxon>
        <taxon>Dikarya</taxon>
        <taxon>Ascomycota</taxon>
        <taxon>Pezizomycotina</taxon>
        <taxon>Sordariomycetes</taxon>
        <taxon>Sordariomycetidae</taxon>
        <taxon>Sordariales</taxon>
        <taxon>Lasiosphaeriaceae</taxon>
        <taxon>Cercophora</taxon>
    </lineage>
</organism>
<feature type="region of interest" description="Disordered" evidence="5">
    <location>
        <begin position="20"/>
        <end position="55"/>
    </location>
</feature>
<feature type="compositionally biased region" description="Low complexity" evidence="5">
    <location>
        <begin position="34"/>
        <end position="48"/>
    </location>
</feature>
<dbReference type="InterPro" id="IPR056548">
    <property type="entry name" value="HEAT_Nup120"/>
</dbReference>
<dbReference type="Pfam" id="PF11715">
    <property type="entry name" value="Beta-prop_Nup120_160"/>
    <property type="match status" value="1"/>
</dbReference>
<evidence type="ECO:0000259" key="8">
    <source>
        <dbReference type="Pfam" id="PF23300"/>
    </source>
</evidence>
<name>A0AA39YP12_9PEZI</name>
<dbReference type="InterPro" id="IPR001680">
    <property type="entry name" value="WD40_rpt"/>
</dbReference>
<dbReference type="Pfam" id="PF23300">
    <property type="entry name" value="HEAT_Nup120"/>
    <property type="match status" value="1"/>
</dbReference>
<evidence type="ECO:0000256" key="1">
    <source>
        <dbReference type="ARBA" id="ARBA00004123"/>
    </source>
</evidence>
<dbReference type="GO" id="GO:0017056">
    <property type="term" value="F:structural constituent of nuclear pore"/>
    <property type="evidence" value="ECO:0007669"/>
    <property type="project" value="TreeGrafter"/>
</dbReference>
<dbReference type="InterPro" id="IPR011047">
    <property type="entry name" value="Quinoprotein_ADH-like_sf"/>
</dbReference>
<evidence type="ECO:0000313" key="10">
    <source>
        <dbReference type="Proteomes" id="UP001174936"/>
    </source>
</evidence>
<dbReference type="InterPro" id="IPR021717">
    <property type="entry name" value="Nucleoporin_Nup160"/>
</dbReference>
<protein>
    <submittedName>
        <fullName evidence="9">Nucleoporin Nup120/160-domain-containing protein</fullName>
    </submittedName>
</protein>
<evidence type="ECO:0000259" key="6">
    <source>
        <dbReference type="Pfam" id="PF11715"/>
    </source>
</evidence>
<feature type="domain" description="Nucleoporin Nup120 helical" evidence="7">
    <location>
        <begin position="615"/>
        <end position="746"/>
    </location>
</feature>
<evidence type="ECO:0000313" key="9">
    <source>
        <dbReference type="EMBL" id="KAK0656087.1"/>
    </source>
</evidence>
<reference evidence="9" key="1">
    <citation type="submission" date="2023-06" db="EMBL/GenBank/DDBJ databases">
        <title>Genome-scale phylogeny and comparative genomics of the fungal order Sordariales.</title>
        <authorList>
            <consortium name="Lawrence Berkeley National Laboratory"/>
            <person name="Hensen N."/>
            <person name="Bonometti L."/>
            <person name="Westerberg I."/>
            <person name="Brannstrom I.O."/>
            <person name="Guillou S."/>
            <person name="Cros-Aarteil S."/>
            <person name="Calhoun S."/>
            <person name="Haridas S."/>
            <person name="Kuo A."/>
            <person name="Mondo S."/>
            <person name="Pangilinan J."/>
            <person name="Riley R."/>
            <person name="Labutti K."/>
            <person name="Andreopoulos B."/>
            <person name="Lipzen A."/>
            <person name="Chen C."/>
            <person name="Yanf M."/>
            <person name="Daum C."/>
            <person name="Ng V."/>
            <person name="Clum A."/>
            <person name="Steindorff A."/>
            <person name="Ohm R."/>
            <person name="Martin F."/>
            <person name="Silar P."/>
            <person name="Natvig D."/>
            <person name="Lalanne C."/>
            <person name="Gautier V."/>
            <person name="Ament-Velasquez S.L."/>
            <person name="Kruys A."/>
            <person name="Hutchinson M.I."/>
            <person name="Powell A.J."/>
            <person name="Barry K."/>
            <person name="Miller A.N."/>
            <person name="Grigoriev I.V."/>
            <person name="Debuchy R."/>
            <person name="Gladieux P."/>
            <person name="Thoren M.H."/>
            <person name="Johannesson H."/>
        </authorList>
    </citation>
    <scope>NUCLEOTIDE SEQUENCE</scope>
    <source>
        <strain evidence="9">SMH2532-1</strain>
    </source>
</reference>
<evidence type="ECO:0000256" key="4">
    <source>
        <dbReference type="PROSITE-ProRule" id="PRU00221"/>
    </source>
</evidence>
<evidence type="ECO:0000256" key="2">
    <source>
        <dbReference type="ARBA" id="ARBA00022448"/>
    </source>
</evidence>
<feature type="repeat" description="WD" evidence="4">
    <location>
        <begin position="270"/>
        <end position="294"/>
    </location>
</feature>
<keyword evidence="2" id="KW-0813">Transport</keyword>